<dbReference type="Proteomes" id="UP001165289">
    <property type="component" value="Unassembled WGS sequence"/>
</dbReference>
<dbReference type="EMBL" id="JAKMXF010000304">
    <property type="protein sequence ID" value="KAI6651382.1"/>
    <property type="molecule type" value="Genomic_DNA"/>
</dbReference>
<reference evidence="1 2" key="1">
    <citation type="journal article" date="2023" name="BMC Biol.">
        <title>The compact genome of the sponge Oopsacas minuta (Hexactinellida) is lacking key metazoan core genes.</title>
        <authorList>
            <person name="Santini S."/>
            <person name="Schenkelaars Q."/>
            <person name="Jourda C."/>
            <person name="Duchesne M."/>
            <person name="Belahbib H."/>
            <person name="Rocher C."/>
            <person name="Selva M."/>
            <person name="Riesgo A."/>
            <person name="Vervoort M."/>
            <person name="Leys S.P."/>
            <person name="Kodjabachian L."/>
            <person name="Le Bivic A."/>
            <person name="Borchiellini C."/>
            <person name="Claverie J.M."/>
            <person name="Renard E."/>
        </authorList>
    </citation>
    <scope>NUCLEOTIDE SEQUENCE [LARGE SCALE GENOMIC DNA]</scope>
    <source>
        <strain evidence="1">SPO-2</strain>
    </source>
</reference>
<evidence type="ECO:0000313" key="2">
    <source>
        <dbReference type="Proteomes" id="UP001165289"/>
    </source>
</evidence>
<evidence type="ECO:0000313" key="1">
    <source>
        <dbReference type="EMBL" id="KAI6651382.1"/>
    </source>
</evidence>
<proteinExistence type="predicted"/>
<sequence>MRAHVSNMVKVLVAIDERNQVIEARDATIEVEVRNLDDLLNELKTLNENWPSTLREVNIVARALNIEQPLPVRQKKRKQFFDDNNVERNNEISNEAEYQATFNHIIDCVLEGLTTRYRANYQINQLFGFLWNYLDTSEENIIKQCKDLRAHYDTDISDKELQVEVLHLKTILHANLSDYSLDPLSLLNKIRKINWREYS</sequence>
<organism evidence="1 2">
    <name type="scientific">Oopsacas minuta</name>
    <dbReference type="NCBI Taxonomy" id="111878"/>
    <lineage>
        <taxon>Eukaryota</taxon>
        <taxon>Metazoa</taxon>
        <taxon>Porifera</taxon>
        <taxon>Hexactinellida</taxon>
        <taxon>Hexasterophora</taxon>
        <taxon>Lyssacinosida</taxon>
        <taxon>Leucopsacidae</taxon>
        <taxon>Oopsacas</taxon>
    </lineage>
</organism>
<comment type="caution">
    <text evidence="1">The sequence shown here is derived from an EMBL/GenBank/DDBJ whole genome shotgun (WGS) entry which is preliminary data.</text>
</comment>
<gene>
    <name evidence="1" type="ORF">LOD99_5189</name>
</gene>
<accession>A0AAV7JRG7</accession>
<keyword evidence="2" id="KW-1185">Reference proteome</keyword>
<dbReference type="AlphaFoldDB" id="A0AAV7JRG7"/>
<protein>
    <submittedName>
        <fullName evidence="1">Uncharacterized protein</fullName>
    </submittedName>
</protein>
<name>A0AAV7JRG7_9METZ</name>